<sequence length="201" mass="21498">MTSISSALSSTRNRLPVVRLPLIGLALAAMALSGCSDVRRSIGLDRQSPDEFAVVSRAPLTLPPSMQDLPKPRPGAARPQDSTPTQTAAGAVFGGAARRTGKAAGESTGERSLVAQASSRDGIDPNIRAKVDQETTQLIIADKSWIDSLLFWQKQEQPYSLVDPAKEQQRLREAQAQGKSLDGAATPTIERKRKAPLEGLF</sequence>
<dbReference type="KEGG" id="aoz:HUE56_20225"/>
<dbReference type="OrthoDB" id="8478256at2"/>
<protein>
    <submittedName>
        <fullName evidence="2">DUF3035 domain-containing protein</fullName>
    </submittedName>
</protein>
<feature type="region of interest" description="Disordered" evidence="1">
    <location>
        <begin position="168"/>
        <end position="201"/>
    </location>
</feature>
<dbReference type="Pfam" id="PF11233">
    <property type="entry name" value="DUF3035"/>
    <property type="match status" value="1"/>
</dbReference>
<reference evidence="2 3" key="1">
    <citation type="submission" date="2020-06" db="EMBL/GenBank/DDBJ databases">
        <title>Complete genome of Azosprillum oryzae KACC14407.</title>
        <authorList>
            <person name="Kim M."/>
            <person name="Park Y.-J."/>
            <person name="Shin J.-H."/>
        </authorList>
    </citation>
    <scope>NUCLEOTIDE SEQUENCE [LARGE SCALE GENOMIC DNA]</scope>
    <source>
        <strain evidence="2 3">KACC 14407</strain>
    </source>
</reference>
<dbReference type="EMBL" id="CP054619">
    <property type="protein sequence ID" value="QKS52689.1"/>
    <property type="molecule type" value="Genomic_DNA"/>
</dbReference>
<dbReference type="InterPro" id="IPR021395">
    <property type="entry name" value="DUF3035"/>
</dbReference>
<dbReference type="Proteomes" id="UP000509702">
    <property type="component" value="Chromosome"/>
</dbReference>
<gene>
    <name evidence="2" type="ORF">HUE56_20225</name>
</gene>
<keyword evidence="3" id="KW-1185">Reference proteome</keyword>
<dbReference type="RefSeq" id="WP_149197469.1">
    <property type="nucleotide sequence ID" value="NZ_BSOV01000015.1"/>
</dbReference>
<accession>A0A6N1AMQ6</accession>
<evidence type="ECO:0000313" key="3">
    <source>
        <dbReference type="Proteomes" id="UP000509702"/>
    </source>
</evidence>
<dbReference type="AlphaFoldDB" id="A0A6N1AMQ6"/>
<evidence type="ECO:0000256" key="1">
    <source>
        <dbReference type="SAM" id="MobiDB-lite"/>
    </source>
</evidence>
<evidence type="ECO:0000313" key="2">
    <source>
        <dbReference type="EMBL" id="QKS52689.1"/>
    </source>
</evidence>
<proteinExistence type="predicted"/>
<organism evidence="2 3">
    <name type="scientific">Azospirillum oryzae</name>
    <dbReference type="NCBI Taxonomy" id="286727"/>
    <lineage>
        <taxon>Bacteria</taxon>
        <taxon>Pseudomonadati</taxon>
        <taxon>Pseudomonadota</taxon>
        <taxon>Alphaproteobacteria</taxon>
        <taxon>Rhodospirillales</taxon>
        <taxon>Azospirillaceae</taxon>
        <taxon>Azospirillum</taxon>
    </lineage>
</organism>
<name>A0A6N1AMQ6_9PROT</name>
<feature type="region of interest" description="Disordered" evidence="1">
    <location>
        <begin position="58"/>
        <end position="93"/>
    </location>
</feature>